<dbReference type="InterPro" id="IPR001387">
    <property type="entry name" value="Cro/C1-type_HTH"/>
</dbReference>
<dbReference type="SMART" id="SM00530">
    <property type="entry name" value="HTH_XRE"/>
    <property type="match status" value="1"/>
</dbReference>
<dbReference type="EMBL" id="KY474412">
    <property type="protein sequence ID" value="ARK08028.1"/>
    <property type="molecule type" value="Genomic_DNA"/>
</dbReference>
<dbReference type="PROSITE" id="PS50943">
    <property type="entry name" value="HTH_CROC1"/>
    <property type="match status" value="1"/>
</dbReference>
<protein>
    <recommendedName>
        <fullName evidence="2">HTH cro/C1-type domain-containing protein</fullName>
    </recommendedName>
</protein>
<dbReference type="EMBL" id="KY474415">
    <property type="protein sequence ID" value="ARK08021.1"/>
    <property type="molecule type" value="Genomic_DNA"/>
</dbReference>
<dbReference type="EMBL" id="KY474414">
    <property type="protein sequence ID" value="ARK08160.1"/>
    <property type="molecule type" value="Genomic_DNA"/>
</dbReference>
<dbReference type="EMBL" id="KY474418">
    <property type="protein sequence ID" value="ARK08014.1"/>
    <property type="molecule type" value="Genomic_DNA"/>
</dbReference>
<name>A0A2Z2GBX6_VIBCL</name>
<organism evidence="5">
    <name type="scientific">Vibrio cholerae</name>
    <dbReference type="NCBI Taxonomy" id="666"/>
    <lineage>
        <taxon>Bacteria</taxon>
        <taxon>Pseudomonadati</taxon>
        <taxon>Pseudomonadota</taxon>
        <taxon>Gammaproteobacteria</taxon>
        <taxon>Vibrionales</taxon>
        <taxon>Vibrionaceae</taxon>
        <taxon>Vibrio</taxon>
    </lineage>
</organism>
<evidence type="ECO:0000256" key="1">
    <source>
        <dbReference type="ARBA" id="ARBA00023125"/>
    </source>
</evidence>
<reference evidence="5" key="1">
    <citation type="submission" date="2017-01" db="EMBL/GenBank/DDBJ databases">
        <title>Comparative genetic analysis of CTX phage and satellite phage arrays of Vibrio cholerae wave 1 of the 7th pandemic strains isolated from Asian countries.</title>
        <authorList>
            <person name="Yamashiro T."/>
            <person name="Pham T.D."/>
        </authorList>
    </citation>
    <scope>NUCLEOTIDE SEQUENCE</scope>
    <source>
        <strain evidence="3">C2</strain>
        <strain evidence="4">No341</strain>
        <strain evidence="5">P16</strain>
    </source>
</reference>
<dbReference type="EMBL" id="KY474411">
    <property type="protein sequence ID" value="ARK08216.1"/>
    <property type="molecule type" value="Genomic_DNA"/>
</dbReference>
<keyword evidence="1" id="KW-0238">DNA-binding</keyword>
<accession>A0A2Z2GBX6</accession>
<dbReference type="EMBL" id="KY474414">
    <property type="protein sequence ID" value="ARK08167.1"/>
    <property type="molecule type" value="Genomic_DNA"/>
</dbReference>
<dbReference type="CDD" id="cd00093">
    <property type="entry name" value="HTH_XRE"/>
    <property type="match status" value="1"/>
</dbReference>
<evidence type="ECO:0000313" key="4">
    <source>
        <dbReference type="EMBL" id="ARK08028.1"/>
    </source>
</evidence>
<dbReference type="Gene3D" id="1.10.260.40">
    <property type="entry name" value="lambda repressor-like DNA-binding domains"/>
    <property type="match status" value="1"/>
</dbReference>
<feature type="domain" description="HTH cro/C1-type" evidence="2">
    <location>
        <begin position="10"/>
        <end position="64"/>
    </location>
</feature>
<sequence>MEIEMFKDVLREARTKLGLKQNEVAKLVGVTAQTYLKWENGKSEPKISQAGKLAKILKISEKELCQGEFHKQKMEPLTFIRKVEVLLRHVPHAEFLIGIQEYIDDEEGFIEMLKDASNYPYELFDIEEVHHAEWTLEMIENGTFKFNDEEQKVKFIEAQKKIIKEKSAKAGLIRNG</sequence>
<dbReference type="InterPro" id="IPR010982">
    <property type="entry name" value="Lambda_DNA-bd_dom_sf"/>
</dbReference>
<dbReference type="SMR" id="A0A2Z2GBX6"/>
<dbReference type="PANTHER" id="PTHR46558:SF11">
    <property type="entry name" value="HTH-TYPE TRANSCRIPTIONAL REGULATOR XRE"/>
    <property type="match status" value="1"/>
</dbReference>
<evidence type="ECO:0000313" key="5">
    <source>
        <dbReference type="EMBL" id="ARK08113.1"/>
    </source>
</evidence>
<evidence type="ECO:0000259" key="2">
    <source>
        <dbReference type="PROSITE" id="PS50943"/>
    </source>
</evidence>
<dbReference type="EMBL" id="KY474411">
    <property type="protein sequence ID" value="ARK08209.1"/>
    <property type="molecule type" value="Genomic_DNA"/>
</dbReference>
<dbReference type="SUPFAM" id="SSF47413">
    <property type="entry name" value="lambda repressor-like DNA-binding domains"/>
    <property type="match status" value="1"/>
</dbReference>
<dbReference type="EMBL" id="KY474418">
    <property type="protein sequence ID" value="ARK08007.1"/>
    <property type="molecule type" value="Genomic_DNA"/>
</dbReference>
<dbReference type="GO" id="GO:0003677">
    <property type="term" value="F:DNA binding"/>
    <property type="evidence" value="ECO:0007669"/>
    <property type="project" value="UniProtKB-KW"/>
</dbReference>
<proteinExistence type="predicted"/>
<dbReference type="PANTHER" id="PTHR46558">
    <property type="entry name" value="TRACRIPTIONAL REGULATORY PROTEIN-RELATED-RELATED"/>
    <property type="match status" value="1"/>
</dbReference>
<dbReference type="RefSeq" id="WP_000402089.1">
    <property type="nucleotide sequence ID" value="NZ_CP172324.1"/>
</dbReference>
<dbReference type="EMBL" id="KY474417">
    <property type="protein sequence ID" value="ARK08106.1"/>
    <property type="molecule type" value="Genomic_DNA"/>
</dbReference>
<dbReference type="EMBL" id="KY474417">
    <property type="protein sequence ID" value="ARK08113.1"/>
    <property type="molecule type" value="Genomic_DNA"/>
</dbReference>
<evidence type="ECO:0000313" key="3">
    <source>
        <dbReference type="EMBL" id="ARK08021.1"/>
    </source>
</evidence>
<dbReference type="AlphaFoldDB" id="A0A2Z2GBX6"/>
<dbReference type="Pfam" id="PF01381">
    <property type="entry name" value="HTH_3"/>
    <property type="match status" value="1"/>
</dbReference>